<reference evidence="3" key="1">
    <citation type="submission" date="2012-12" db="EMBL/GenBank/DDBJ databases">
        <title>Genomics of marine cyanopodoviruses.</title>
        <authorList>
            <person name="Huang S."/>
            <person name="Chen F."/>
        </authorList>
    </citation>
    <scope>NUCLEOTIDE SEQUENCE [LARGE SCALE GENOMIC DNA]</scope>
</reference>
<dbReference type="Proteomes" id="UP000030041">
    <property type="component" value="Segment"/>
</dbReference>
<proteinExistence type="predicted"/>
<gene>
    <name evidence="2" type="ORF">S-CBP2_0024</name>
</gene>
<keyword evidence="1" id="KW-1133">Transmembrane helix</keyword>
<dbReference type="RefSeq" id="YP_009103132.1">
    <property type="nucleotide sequence ID" value="NC_025455.1"/>
</dbReference>
<keyword evidence="3" id="KW-1185">Reference proteome</keyword>
<evidence type="ECO:0000313" key="3">
    <source>
        <dbReference type="Proteomes" id="UP000030041"/>
    </source>
</evidence>
<keyword evidence="1" id="KW-0472">Membrane</keyword>
<feature type="transmembrane region" description="Helical" evidence="1">
    <location>
        <begin position="6"/>
        <end position="27"/>
    </location>
</feature>
<protein>
    <submittedName>
        <fullName evidence="2">Uncharacterized protein</fullName>
    </submittedName>
</protein>
<name>A0A096VKZ1_9CAUD</name>
<organism evidence="2 3">
    <name type="scientific">Synechococcus phage S-CBP2</name>
    <dbReference type="NCBI Taxonomy" id="756277"/>
    <lineage>
        <taxon>Viruses</taxon>
        <taxon>Duplodnaviria</taxon>
        <taxon>Heunggongvirae</taxon>
        <taxon>Uroviricota</taxon>
        <taxon>Caudoviricetes</taxon>
        <taxon>Autographivirales</taxon>
        <taxon>Kembevirus</taxon>
        <taxon>Kembevirus SCBP2</taxon>
    </lineage>
</organism>
<dbReference type="EMBL" id="KC310806">
    <property type="protein sequence ID" value="AGK86730.1"/>
    <property type="molecule type" value="Genomic_DNA"/>
</dbReference>
<reference evidence="2 3" key="2">
    <citation type="journal article" date="2015" name="PLoS ONE">
        <title>Comparative Genomic and Phylogenomic Analyses Reveal a Conserved Core Genome Shared by Estuarine and Oceanic Cyanopodoviruses.</title>
        <authorList>
            <person name="Huang S."/>
            <person name="Zhang S."/>
            <person name="Jiao N."/>
            <person name="Chen F."/>
        </authorList>
    </citation>
    <scope>NUCLEOTIDE SEQUENCE [LARGE SCALE GENOMIC DNA]</scope>
</reference>
<accession>A0A096VKZ1</accession>
<evidence type="ECO:0000256" key="1">
    <source>
        <dbReference type="SAM" id="Phobius"/>
    </source>
</evidence>
<evidence type="ECO:0000313" key="2">
    <source>
        <dbReference type="EMBL" id="AGK86730.1"/>
    </source>
</evidence>
<sequence length="78" mass="9855">MINYIYFFVFILALIIIDFNVAHWIYLQYKRFELAVETFFFRIRLEFDIFIIRYNKRKYMKMAQEILKDLEKDEQVQP</sequence>
<dbReference type="GeneID" id="22112050"/>
<dbReference type="KEGG" id="vg:22112050"/>
<keyword evidence="1" id="KW-0812">Transmembrane</keyword>